<evidence type="ECO:0000313" key="2">
    <source>
        <dbReference type="EMBL" id="AMW36249.1"/>
    </source>
</evidence>
<reference evidence="2" key="1">
    <citation type="submission" date="2015-11" db="EMBL/GenBank/DDBJ databases">
        <authorList>
            <person name="Chen M.H."/>
            <person name="Kuo S.T."/>
            <person name="Chang P.H."/>
        </authorList>
    </citation>
    <scope>NUCLEOTIDE SEQUENCE</scope>
    <source>
        <strain evidence="2">Taiwan/2005</strain>
    </source>
</reference>
<gene>
    <name evidence="2" type="ORF">tc2005_p105</name>
</gene>
<proteinExistence type="predicted"/>
<sequence>MEKVAQDARQTKKIFTARIKDCDLNLLGETVDLHCKKNNIKFFLTSDGLLFMAHTRKKFDFKQGMISASHMLKIPNQEFEELAKGEQTLYSKLNAVLDCDGYDAEFLPNFVNKNYTDKEFVQLCKDSTRHKKVARDNKRVLGYSSASSTDITDNLKSGNLDASTVMKEINTGEELNETLRKKAVTDKPVLKGTISWNHYLYKEDPTTGLWHPDKDCKPVTVSFTGTDDFLRKRKHLWIYSKSANWGKSTTIYKEIVTPYNADILQDVNNAENLTRNTRIIVCDEYSSQRKIDISTLKALTSGNASTGSLNIKSFGRSYIPHPAAQFIILSNQSPAEAYSSNVDGMRVIDRNLLGQVNARFDIHCLDGNHEEETTKWLDPKTLKKEELWSHIRMNTCDFPPPVRTASYFITMVNTIYKILQRSSFYVFGIHIDEFARILSEFAPLENTFGFSLTWTAVLNAMNTGTKEFVHSNRIYGKQLEKLRTKIEDVIHGAERSEKGGENRMKRLIDNMGELYQHAVDDNVNEVETCSKIIFSDKEHILMVLNLLSRHRKLTPEIAELINSQKRKREEDEEKEESCEPSKKRCEPAC</sequence>
<feature type="region of interest" description="Disordered" evidence="1">
    <location>
        <begin position="561"/>
        <end position="589"/>
    </location>
</feature>
<organism evidence="2">
    <name type="scientific">Abalone herpesvirus Taiwan/2005</name>
    <dbReference type="NCBI Taxonomy" id="1821058"/>
    <lineage>
        <taxon>Viruses</taxon>
        <taxon>Duplodnaviria</taxon>
        <taxon>Heunggongvirae</taxon>
        <taxon>Peploviricota</taxon>
        <taxon>Herviviricetes</taxon>
        <taxon>Herpesvirales</taxon>
    </lineage>
</organism>
<protein>
    <submittedName>
        <fullName evidence="2">Uncharacterized protein</fullName>
    </submittedName>
</protein>
<accession>A0A145VVL1</accession>
<feature type="compositionally biased region" description="Basic and acidic residues" evidence="1">
    <location>
        <begin position="577"/>
        <end position="589"/>
    </location>
</feature>
<name>A0A145VVL1_9VIRU</name>
<dbReference type="EMBL" id="KU096999">
    <property type="protein sequence ID" value="AMW36249.1"/>
    <property type="molecule type" value="Genomic_DNA"/>
</dbReference>
<evidence type="ECO:0000256" key="1">
    <source>
        <dbReference type="SAM" id="MobiDB-lite"/>
    </source>
</evidence>